<evidence type="ECO:0000313" key="1">
    <source>
        <dbReference type="EMBL" id="KAJ9057321.1"/>
    </source>
</evidence>
<accession>A0ACC2S587</accession>
<dbReference type="EMBL" id="QTSX02005806">
    <property type="protein sequence ID" value="KAJ9057321.1"/>
    <property type="molecule type" value="Genomic_DNA"/>
</dbReference>
<reference evidence="1" key="1">
    <citation type="submission" date="2022-04" db="EMBL/GenBank/DDBJ databases">
        <title>Genome of the entomopathogenic fungus Entomophthora muscae.</title>
        <authorList>
            <person name="Elya C."/>
            <person name="Lovett B.R."/>
            <person name="Lee E."/>
            <person name="Macias A.M."/>
            <person name="Hajek A.E."/>
            <person name="De Bivort B.L."/>
            <person name="Kasson M.T."/>
            <person name="De Fine Licht H.H."/>
            <person name="Stajich J.E."/>
        </authorList>
    </citation>
    <scope>NUCLEOTIDE SEQUENCE</scope>
    <source>
        <strain evidence="1">Berkeley</strain>
    </source>
</reference>
<sequence>MVLAAGPWALLGHSASYLIKLAPLLWWALPSSQQRKLAAKANRPSPGTQYPDKRSNGRAGRTDVSIYEPQPPSISQG</sequence>
<gene>
    <name evidence="1" type="ORF">DSO57_1023851</name>
</gene>
<dbReference type="Proteomes" id="UP001165960">
    <property type="component" value="Unassembled WGS sequence"/>
</dbReference>
<organism evidence="1 2">
    <name type="scientific">Entomophthora muscae</name>
    <dbReference type="NCBI Taxonomy" id="34485"/>
    <lineage>
        <taxon>Eukaryota</taxon>
        <taxon>Fungi</taxon>
        <taxon>Fungi incertae sedis</taxon>
        <taxon>Zoopagomycota</taxon>
        <taxon>Entomophthoromycotina</taxon>
        <taxon>Entomophthoromycetes</taxon>
        <taxon>Entomophthorales</taxon>
        <taxon>Entomophthoraceae</taxon>
        <taxon>Entomophthora</taxon>
    </lineage>
</organism>
<name>A0ACC2S587_9FUNG</name>
<feature type="non-terminal residue" evidence="1">
    <location>
        <position position="77"/>
    </location>
</feature>
<keyword evidence="2" id="KW-1185">Reference proteome</keyword>
<evidence type="ECO:0000313" key="2">
    <source>
        <dbReference type="Proteomes" id="UP001165960"/>
    </source>
</evidence>
<protein>
    <submittedName>
        <fullName evidence="1">Uncharacterized protein</fullName>
    </submittedName>
</protein>
<comment type="caution">
    <text evidence="1">The sequence shown here is derived from an EMBL/GenBank/DDBJ whole genome shotgun (WGS) entry which is preliminary data.</text>
</comment>
<proteinExistence type="predicted"/>